<keyword evidence="6 10" id="KW-0418">Kinase</keyword>
<dbReference type="RefSeq" id="WP_268062287.1">
    <property type="nucleotide sequence ID" value="NZ_JAPQFJ010000016.1"/>
</dbReference>
<dbReference type="SMART" id="SM00388">
    <property type="entry name" value="HisKA"/>
    <property type="match status" value="1"/>
</dbReference>
<evidence type="ECO:0000313" key="11">
    <source>
        <dbReference type="Proteomes" id="UP001144612"/>
    </source>
</evidence>
<dbReference type="SMART" id="SM00387">
    <property type="entry name" value="HATPase_c"/>
    <property type="match status" value="1"/>
</dbReference>
<gene>
    <name evidence="10" type="ORF">OW729_14610</name>
</gene>
<dbReference type="InterPro" id="IPR036890">
    <property type="entry name" value="HATPase_C_sf"/>
</dbReference>
<keyword evidence="4" id="KW-0597">Phosphoprotein</keyword>
<comment type="catalytic activity">
    <reaction evidence="1">
        <text>ATP + protein L-histidine = ADP + protein N-phospho-L-histidine.</text>
        <dbReference type="EC" id="2.7.13.3"/>
    </reaction>
</comment>
<evidence type="ECO:0000256" key="7">
    <source>
        <dbReference type="ARBA" id="ARBA00023012"/>
    </source>
</evidence>
<feature type="transmembrane region" description="Helical" evidence="8">
    <location>
        <begin position="163"/>
        <end position="182"/>
    </location>
</feature>
<evidence type="ECO:0000259" key="9">
    <source>
        <dbReference type="PROSITE" id="PS50109"/>
    </source>
</evidence>
<evidence type="ECO:0000256" key="2">
    <source>
        <dbReference type="ARBA" id="ARBA00004370"/>
    </source>
</evidence>
<dbReference type="Gene3D" id="6.10.340.10">
    <property type="match status" value="1"/>
</dbReference>
<proteinExistence type="predicted"/>
<dbReference type="Proteomes" id="UP001144612">
    <property type="component" value="Unassembled WGS sequence"/>
</dbReference>
<dbReference type="Pfam" id="PF00512">
    <property type="entry name" value="HisKA"/>
    <property type="match status" value="1"/>
</dbReference>
<dbReference type="SUPFAM" id="SSF47384">
    <property type="entry name" value="Homodimeric domain of signal transducing histidine kinase"/>
    <property type="match status" value="1"/>
</dbReference>
<feature type="domain" description="Histidine kinase" evidence="9">
    <location>
        <begin position="202"/>
        <end position="419"/>
    </location>
</feature>
<evidence type="ECO:0000256" key="4">
    <source>
        <dbReference type="ARBA" id="ARBA00022553"/>
    </source>
</evidence>
<dbReference type="EMBL" id="JAPQFJ010000016">
    <property type="protein sequence ID" value="MCY6959850.1"/>
    <property type="molecule type" value="Genomic_DNA"/>
</dbReference>
<evidence type="ECO:0000313" key="10">
    <source>
        <dbReference type="EMBL" id="MCY6959850.1"/>
    </source>
</evidence>
<keyword evidence="7" id="KW-0902">Two-component regulatory system</keyword>
<evidence type="ECO:0000256" key="6">
    <source>
        <dbReference type="ARBA" id="ARBA00022777"/>
    </source>
</evidence>
<organism evidence="10 11">
    <name type="scientific">Clostridium brassicae</name>
    <dbReference type="NCBI Taxonomy" id="2999072"/>
    <lineage>
        <taxon>Bacteria</taxon>
        <taxon>Bacillati</taxon>
        <taxon>Bacillota</taxon>
        <taxon>Clostridia</taxon>
        <taxon>Eubacteriales</taxon>
        <taxon>Clostridiaceae</taxon>
        <taxon>Clostridium</taxon>
    </lineage>
</organism>
<dbReference type="SUPFAM" id="SSF55874">
    <property type="entry name" value="ATPase domain of HSP90 chaperone/DNA topoisomerase II/histidine kinase"/>
    <property type="match status" value="1"/>
</dbReference>
<keyword evidence="8" id="KW-0472">Membrane</keyword>
<evidence type="ECO:0000256" key="5">
    <source>
        <dbReference type="ARBA" id="ARBA00022679"/>
    </source>
</evidence>
<dbReference type="InterPro" id="IPR003661">
    <property type="entry name" value="HisK_dim/P_dom"/>
</dbReference>
<dbReference type="Gene3D" id="1.10.287.130">
    <property type="match status" value="1"/>
</dbReference>
<dbReference type="EC" id="2.7.13.3" evidence="3"/>
<sequence>MVKKDIFYYTKKKITILSTAIVFLCLVIFSITTALVYNSKVFENVDREIFKQKSMLKDIISISIKDNKSVFEKDRGMKPPPINPRIIVMIYSGESVEFISPNPYFDKNNVPETSSLSEDVITQIEYNDYKFRGLIFNNIGYKILLLANVDSETQSMEQLNNSIILSLVVLLIVSVVLATFLANRIVKPVRKAYDKQVFFVQDASHEMRTPLAIIKGKLELLANAWGETIEDNFEHISKMMSEIRGLEKLNSDLLLLTKEDLGVSIKIEDVSLKDFTDDISEFYIDLAEMQNKEFKVINPHSDLMVKWDYHKMKRAVIILLENAFKYTPEEGKITLSFEDLNKFIKIRVCDTGIGIKKEDQLRIFDRFFRSANIRSSNIAGSGVGLSLLKSISKTLGFTVKFSSQVGKGTDFELIVSKIMK</sequence>
<dbReference type="PANTHER" id="PTHR45453:SF1">
    <property type="entry name" value="PHOSPHATE REGULON SENSOR PROTEIN PHOR"/>
    <property type="match status" value="1"/>
</dbReference>
<evidence type="ECO:0000256" key="8">
    <source>
        <dbReference type="SAM" id="Phobius"/>
    </source>
</evidence>
<dbReference type="InterPro" id="IPR036097">
    <property type="entry name" value="HisK_dim/P_sf"/>
</dbReference>
<dbReference type="CDD" id="cd00082">
    <property type="entry name" value="HisKA"/>
    <property type="match status" value="1"/>
</dbReference>
<dbReference type="InterPro" id="IPR004358">
    <property type="entry name" value="Sig_transdc_His_kin-like_C"/>
</dbReference>
<dbReference type="InterPro" id="IPR005467">
    <property type="entry name" value="His_kinase_dom"/>
</dbReference>
<dbReference type="PROSITE" id="PS50109">
    <property type="entry name" value="HIS_KIN"/>
    <property type="match status" value="1"/>
</dbReference>
<comment type="caution">
    <text evidence="10">The sequence shown here is derived from an EMBL/GenBank/DDBJ whole genome shotgun (WGS) entry which is preliminary data.</text>
</comment>
<dbReference type="InterPro" id="IPR050351">
    <property type="entry name" value="BphY/WalK/GraS-like"/>
</dbReference>
<dbReference type="InterPro" id="IPR003594">
    <property type="entry name" value="HATPase_dom"/>
</dbReference>
<dbReference type="Gene3D" id="3.30.565.10">
    <property type="entry name" value="Histidine kinase-like ATPase, C-terminal domain"/>
    <property type="match status" value="1"/>
</dbReference>
<accession>A0ABT4DC14</accession>
<comment type="subcellular location">
    <subcellularLocation>
        <location evidence="2">Membrane</location>
    </subcellularLocation>
</comment>
<dbReference type="PANTHER" id="PTHR45453">
    <property type="entry name" value="PHOSPHATE REGULON SENSOR PROTEIN PHOR"/>
    <property type="match status" value="1"/>
</dbReference>
<feature type="transmembrane region" description="Helical" evidence="8">
    <location>
        <begin position="14"/>
        <end position="37"/>
    </location>
</feature>
<evidence type="ECO:0000256" key="1">
    <source>
        <dbReference type="ARBA" id="ARBA00000085"/>
    </source>
</evidence>
<keyword evidence="8" id="KW-1133">Transmembrane helix</keyword>
<evidence type="ECO:0000256" key="3">
    <source>
        <dbReference type="ARBA" id="ARBA00012438"/>
    </source>
</evidence>
<dbReference type="GO" id="GO:0016301">
    <property type="term" value="F:kinase activity"/>
    <property type="evidence" value="ECO:0007669"/>
    <property type="project" value="UniProtKB-KW"/>
</dbReference>
<keyword evidence="11" id="KW-1185">Reference proteome</keyword>
<reference evidence="10" key="1">
    <citation type="submission" date="2022-12" db="EMBL/GenBank/DDBJ databases">
        <title>Clostridium sp. nov., isolated from industrial wastewater.</title>
        <authorList>
            <person name="Jiayan W."/>
        </authorList>
    </citation>
    <scope>NUCLEOTIDE SEQUENCE</scope>
    <source>
        <strain evidence="10">ZC22-4</strain>
    </source>
</reference>
<name>A0ABT4DC14_9CLOT</name>
<dbReference type="PRINTS" id="PR00344">
    <property type="entry name" value="BCTRLSENSOR"/>
</dbReference>
<protein>
    <recommendedName>
        <fullName evidence="3">histidine kinase</fullName>
        <ecNumber evidence="3">2.7.13.3</ecNumber>
    </recommendedName>
</protein>
<keyword evidence="5" id="KW-0808">Transferase</keyword>
<dbReference type="Pfam" id="PF02518">
    <property type="entry name" value="HATPase_c"/>
    <property type="match status" value="1"/>
</dbReference>
<keyword evidence="8" id="KW-0812">Transmembrane</keyword>